<dbReference type="FunFam" id="1.20.58.1040:FF:000005">
    <property type="entry name" value="1,3-beta-glucanosyltransferase"/>
    <property type="match status" value="1"/>
</dbReference>
<evidence type="ECO:0000313" key="14">
    <source>
        <dbReference type="EMBL" id="ODQ58409.1"/>
    </source>
</evidence>
<feature type="signal peptide" evidence="11">
    <location>
        <begin position="1"/>
        <end position="21"/>
    </location>
</feature>
<keyword evidence="7" id="KW-1015">Disulfide bond</keyword>
<comment type="function">
    <text evidence="11">Splits internally a 1,3-beta-glucan molecule and transfers the newly generated reducing end (the donor) to the non-reducing end of another 1,3-beta-glucan molecule (the acceptor) forming a 1,3-beta linkage, resulting in the elongation of 1,3-beta-glucan chains in the cell wall.</text>
</comment>
<keyword evidence="6 11" id="KW-0472">Membrane</keyword>
<dbReference type="GO" id="GO:0005886">
    <property type="term" value="C:plasma membrane"/>
    <property type="evidence" value="ECO:0007669"/>
    <property type="project" value="UniProtKB-SubCell"/>
</dbReference>
<sequence>MLFNLASSFVAAASLVSVVSAADLPAIEVVGNKFFYSNNGSQFYIKGIAYQQDTANITGGESFVDPLADADACKRDIPYLSAVNTNTIRVYALNESQDHTSCMQQLANAGIYVIADLSEPSLSIDRDSPSWTVELYNRYTKIVDEFHNYTNVLGFFAGNEVTNDNTNTDASAFVKAAVRDTKAYIKQQGYRSIPVGYSSNDDADTRIQIADYFACGDDDERADFYGINMYEWCGNSTFAKSGYADRTADFKNLTIPIFFSEYGCNEVKPREFTEVATLYGSDMTDVWSGGIVYMYFQEANDYGLVSIDGDDVKTLDDYNNYKSEILRVSPTSAASSAASASAHQLSCPTEDKNWKASTDLPPTPDDGLCSCMESSLSCVVGDSVDSDDYSDLFGIVCGEVSCDGINSNGTTGSYGAYSFCSSKQKLSFVLDLYYKAQGSAARACSFSGSASVKSASTQAACSTALAEAGASGLGTVSATVSGSGRSTATGSNGSSGSSSSAGSSSSSSGSSSRSGAAGPVVPRGEKVFASVMALLVVGGFTSILI</sequence>
<dbReference type="Pfam" id="PF03198">
    <property type="entry name" value="Glyco_hydro_72"/>
    <property type="match status" value="1"/>
</dbReference>
<dbReference type="FunFam" id="3.20.20.80:FF:000038">
    <property type="entry name" value="1,3-beta-glucanosyltransferase"/>
    <property type="match status" value="1"/>
</dbReference>
<evidence type="ECO:0000256" key="10">
    <source>
        <dbReference type="ARBA" id="ARBA00023316"/>
    </source>
</evidence>
<dbReference type="AlphaFoldDB" id="A0A1E3NZ14"/>
<dbReference type="Gene3D" id="1.20.58.1040">
    <property type="match status" value="1"/>
</dbReference>
<dbReference type="SUPFAM" id="SSF51445">
    <property type="entry name" value="(Trans)glycosidases"/>
    <property type="match status" value="1"/>
</dbReference>
<evidence type="ECO:0000259" key="13">
    <source>
        <dbReference type="SMART" id="SM00768"/>
    </source>
</evidence>
<dbReference type="EMBL" id="KV454212">
    <property type="protein sequence ID" value="ODQ58409.1"/>
    <property type="molecule type" value="Genomic_DNA"/>
</dbReference>
<feature type="chain" id="PRO_5009027334" description="1,3-beta-glucanosyltransferase" evidence="11">
    <location>
        <begin position="22"/>
        <end position="545"/>
    </location>
</feature>
<evidence type="ECO:0000256" key="6">
    <source>
        <dbReference type="ARBA" id="ARBA00023136"/>
    </source>
</evidence>
<protein>
    <recommendedName>
        <fullName evidence="11">1,3-beta-glucanosyltransferase</fullName>
        <ecNumber evidence="11">2.4.1.-</ecNumber>
    </recommendedName>
</protein>
<feature type="region of interest" description="Disordered" evidence="12">
    <location>
        <begin position="482"/>
        <end position="518"/>
    </location>
</feature>
<evidence type="ECO:0000256" key="2">
    <source>
        <dbReference type="ARBA" id="ARBA00007528"/>
    </source>
</evidence>
<evidence type="ECO:0000256" key="11">
    <source>
        <dbReference type="RuleBase" id="RU361209"/>
    </source>
</evidence>
<evidence type="ECO:0000256" key="5">
    <source>
        <dbReference type="ARBA" id="ARBA00022729"/>
    </source>
</evidence>
<dbReference type="GO" id="GO:0098552">
    <property type="term" value="C:side of membrane"/>
    <property type="evidence" value="ECO:0007669"/>
    <property type="project" value="UniProtKB-KW"/>
</dbReference>
<dbReference type="GO" id="GO:0005621">
    <property type="term" value="C:cellular bud scar"/>
    <property type="evidence" value="ECO:0007669"/>
    <property type="project" value="EnsemblFungi"/>
</dbReference>
<dbReference type="GeneID" id="30201005"/>
<keyword evidence="5 11" id="KW-0732">Signal</keyword>
<dbReference type="Pfam" id="PF07983">
    <property type="entry name" value="X8"/>
    <property type="match status" value="1"/>
</dbReference>
<evidence type="ECO:0000256" key="7">
    <source>
        <dbReference type="ARBA" id="ARBA00023157"/>
    </source>
</evidence>
<dbReference type="Proteomes" id="UP000094112">
    <property type="component" value="Unassembled WGS sequence"/>
</dbReference>
<keyword evidence="3" id="KW-1003">Cell membrane</keyword>
<name>A0A1E3NZ14_WICAA</name>
<accession>A0A1E3NZ14</accession>
<keyword evidence="8" id="KW-0325">Glycoprotein</keyword>
<dbReference type="PANTHER" id="PTHR31468">
    <property type="entry name" value="1,3-BETA-GLUCANOSYLTRANSFERASE GAS1"/>
    <property type="match status" value="1"/>
</dbReference>
<evidence type="ECO:0000256" key="9">
    <source>
        <dbReference type="ARBA" id="ARBA00023288"/>
    </source>
</evidence>
<dbReference type="GO" id="GO:0042124">
    <property type="term" value="F:1,3-beta-glucanosyltransferase activity"/>
    <property type="evidence" value="ECO:0007669"/>
    <property type="project" value="EnsemblFungi"/>
</dbReference>
<dbReference type="PANTHER" id="PTHR31468:SF2">
    <property type="entry name" value="1,3-BETA-GLUCANOSYLTRANSFERASE GAS1"/>
    <property type="match status" value="1"/>
</dbReference>
<dbReference type="GO" id="GO:1905897">
    <property type="term" value="P:regulation of response to endoplasmic reticulum stress"/>
    <property type="evidence" value="ECO:0007669"/>
    <property type="project" value="EnsemblFungi"/>
</dbReference>
<dbReference type="STRING" id="683960.A0A1E3NZ14"/>
<dbReference type="GO" id="GO:0034399">
    <property type="term" value="C:nuclear periphery"/>
    <property type="evidence" value="ECO:0007669"/>
    <property type="project" value="EnsemblFungi"/>
</dbReference>
<dbReference type="GO" id="GO:0030447">
    <property type="term" value="P:filamentous growth"/>
    <property type="evidence" value="ECO:0007669"/>
    <property type="project" value="EnsemblFungi"/>
</dbReference>
<feature type="domain" description="X8" evidence="13">
    <location>
        <begin position="376"/>
        <end position="463"/>
    </location>
</feature>
<dbReference type="OrthoDB" id="421038at2759"/>
<evidence type="ECO:0000256" key="8">
    <source>
        <dbReference type="ARBA" id="ARBA00023180"/>
    </source>
</evidence>
<dbReference type="InterPro" id="IPR004886">
    <property type="entry name" value="Glucanosyltransferase"/>
</dbReference>
<dbReference type="InterPro" id="IPR012946">
    <property type="entry name" value="X8"/>
</dbReference>
<dbReference type="GO" id="GO:0000936">
    <property type="term" value="C:primary cell septum"/>
    <property type="evidence" value="ECO:0007669"/>
    <property type="project" value="EnsemblFungi"/>
</dbReference>
<organism evidence="14 15">
    <name type="scientific">Wickerhamomyces anomalus (strain ATCC 58044 / CBS 1984 / NCYC 433 / NRRL Y-366-8)</name>
    <name type="common">Yeast</name>
    <name type="synonym">Hansenula anomala</name>
    <dbReference type="NCBI Taxonomy" id="683960"/>
    <lineage>
        <taxon>Eukaryota</taxon>
        <taxon>Fungi</taxon>
        <taxon>Dikarya</taxon>
        <taxon>Ascomycota</taxon>
        <taxon>Saccharomycotina</taxon>
        <taxon>Saccharomycetes</taxon>
        <taxon>Phaffomycetales</taxon>
        <taxon>Wickerhamomycetaceae</taxon>
        <taxon>Wickerhamomyces</taxon>
    </lineage>
</organism>
<dbReference type="SMR" id="A0A1E3NZ14"/>
<dbReference type="EC" id="2.4.1.-" evidence="11"/>
<keyword evidence="11" id="KW-0808">Transferase</keyword>
<dbReference type="SMART" id="SM00768">
    <property type="entry name" value="X8"/>
    <property type="match status" value="1"/>
</dbReference>
<evidence type="ECO:0000256" key="3">
    <source>
        <dbReference type="ARBA" id="ARBA00022475"/>
    </source>
</evidence>
<proteinExistence type="inferred from homology"/>
<keyword evidence="4 11" id="KW-0336">GPI-anchor</keyword>
<dbReference type="GO" id="GO:0031505">
    <property type="term" value="P:fungal-type cell wall organization"/>
    <property type="evidence" value="ECO:0007669"/>
    <property type="project" value="EnsemblFungi"/>
</dbReference>
<dbReference type="RefSeq" id="XP_019037616.1">
    <property type="nucleotide sequence ID" value="XM_019183759.1"/>
</dbReference>
<dbReference type="GO" id="GO:0030134">
    <property type="term" value="C:COPII-coated ER to Golgi transport vesicle"/>
    <property type="evidence" value="ECO:0007669"/>
    <property type="project" value="EnsemblFungi"/>
</dbReference>
<dbReference type="GO" id="GO:0071970">
    <property type="term" value="P:fungal-type cell wall (1-&gt;3)-beta-D-glucan biosynthetic process"/>
    <property type="evidence" value="ECO:0007669"/>
    <property type="project" value="TreeGrafter"/>
</dbReference>
<keyword evidence="10" id="KW-0961">Cell wall biogenesis/degradation</keyword>
<reference evidence="14 15" key="1">
    <citation type="journal article" date="2016" name="Proc. Natl. Acad. Sci. U.S.A.">
        <title>Comparative genomics of biotechnologically important yeasts.</title>
        <authorList>
            <person name="Riley R."/>
            <person name="Haridas S."/>
            <person name="Wolfe K.H."/>
            <person name="Lopes M.R."/>
            <person name="Hittinger C.T."/>
            <person name="Goeker M."/>
            <person name="Salamov A.A."/>
            <person name="Wisecaver J.H."/>
            <person name="Long T.M."/>
            <person name="Calvey C.H."/>
            <person name="Aerts A.L."/>
            <person name="Barry K.W."/>
            <person name="Choi C."/>
            <person name="Clum A."/>
            <person name="Coughlan A.Y."/>
            <person name="Deshpande S."/>
            <person name="Douglass A.P."/>
            <person name="Hanson S.J."/>
            <person name="Klenk H.-P."/>
            <person name="LaButti K.M."/>
            <person name="Lapidus A."/>
            <person name="Lindquist E.A."/>
            <person name="Lipzen A.M."/>
            <person name="Meier-Kolthoff J.P."/>
            <person name="Ohm R.A."/>
            <person name="Otillar R.P."/>
            <person name="Pangilinan J.L."/>
            <person name="Peng Y."/>
            <person name="Rokas A."/>
            <person name="Rosa C.A."/>
            <person name="Scheuner C."/>
            <person name="Sibirny A.A."/>
            <person name="Slot J.C."/>
            <person name="Stielow J.B."/>
            <person name="Sun H."/>
            <person name="Kurtzman C.P."/>
            <person name="Blackwell M."/>
            <person name="Grigoriev I.V."/>
            <person name="Jeffries T.W."/>
        </authorList>
    </citation>
    <scope>NUCLEOTIDE SEQUENCE [LARGE SCALE GENOMIC DNA]</scope>
    <source>
        <strain evidence="15">ATCC 58044 / CBS 1984 / NCYC 433 / NRRL Y-366-8</strain>
    </source>
</reference>
<comment type="similarity">
    <text evidence="2 11">Belongs to the glycosyl hydrolase 72 family.</text>
</comment>
<dbReference type="InterPro" id="IPR017853">
    <property type="entry name" value="GH"/>
</dbReference>
<evidence type="ECO:0000256" key="4">
    <source>
        <dbReference type="ARBA" id="ARBA00022622"/>
    </source>
</evidence>
<evidence type="ECO:0000256" key="1">
    <source>
        <dbReference type="ARBA" id="ARBA00004609"/>
    </source>
</evidence>
<keyword evidence="15" id="KW-1185">Reference proteome</keyword>
<dbReference type="GO" id="GO:0045121">
    <property type="term" value="C:membrane raft"/>
    <property type="evidence" value="ECO:0007669"/>
    <property type="project" value="EnsemblFungi"/>
</dbReference>
<comment type="subcellular location">
    <subcellularLocation>
        <location evidence="1 11">Cell membrane</location>
        <topology evidence="1 11">Lipid-anchor</topology>
        <topology evidence="1 11">GPI-anchor</topology>
    </subcellularLocation>
</comment>
<evidence type="ECO:0000313" key="15">
    <source>
        <dbReference type="Proteomes" id="UP000094112"/>
    </source>
</evidence>
<keyword evidence="9 11" id="KW-0449">Lipoprotein</keyword>
<evidence type="ECO:0000256" key="12">
    <source>
        <dbReference type="SAM" id="MobiDB-lite"/>
    </source>
</evidence>
<gene>
    <name evidence="14" type="ORF">WICANDRAFT_64548</name>
</gene>
<dbReference type="Gene3D" id="3.20.20.80">
    <property type="entry name" value="Glycosidases"/>
    <property type="match status" value="1"/>
</dbReference>
<dbReference type="GO" id="GO:0031507">
    <property type="term" value="P:heterochromatin formation"/>
    <property type="evidence" value="ECO:0007669"/>
    <property type="project" value="EnsemblFungi"/>
</dbReference>